<evidence type="ECO:0000256" key="1">
    <source>
        <dbReference type="SAM" id="Phobius"/>
    </source>
</evidence>
<evidence type="ECO:0000313" key="3">
    <source>
        <dbReference type="Proteomes" id="UP000585474"/>
    </source>
</evidence>
<dbReference type="Proteomes" id="UP000585474">
    <property type="component" value="Unassembled WGS sequence"/>
</dbReference>
<gene>
    <name evidence="2" type="ORF">Acr_18g0006400</name>
</gene>
<name>A0A7J0G6Q4_9ERIC</name>
<dbReference type="EMBL" id="BJWL01000018">
    <property type="protein sequence ID" value="GFZ06470.1"/>
    <property type="molecule type" value="Genomic_DNA"/>
</dbReference>
<organism evidence="2 3">
    <name type="scientific">Actinidia rufa</name>
    <dbReference type="NCBI Taxonomy" id="165716"/>
    <lineage>
        <taxon>Eukaryota</taxon>
        <taxon>Viridiplantae</taxon>
        <taxon>Streptophyta</taxon>
        <taxon>Embryophyta</taxon>
        <taxon>Tracheophyta</taxon>
        <taxon>Spermatophyta</taxon>
        <taxon>Magnoliopsida</taxon>
        <taxon>eudicotyledons</taxon>
        <taxon>Gunneridae</taxon>
        <taxon>Pentapetalae</taxon>
        <taxon>asterids</taxon>
        <taxon>Ericales</taxon>
        <taxon>Actinidiaceae</taxon>
        <taxon>Actinidia</taxon>
    </lineage>
</organism>
<reference evidence="2 3" key="1">
    <citation type="submission" date="2019-07" db="EMBL/GenBank/DDBJ databases">
        <title>De Novo Assembly of kiwifruit Actinidia rufa.</title>
        <authorList>
            <person name="Sugita-Konishi S."/>
            <person name="Sato K."/>
            <person name="Mori E."/>
            <person name="Abe Y."/>
            <person name="Kisaki G."/>
            <person name="Hamano K."/>
            <person name="Suezawa K."/>
            <person name="Otani M."/>
            <person name="Fukuda T."/>
            <person name="Manabe T."/>
            <person name="Gomi K."/>
            <person name="Tabuchi M."/>
            <person name="Akimitsu K."/>
            <person name="Kataoka I."/>
        </authorList>
    </citation>
    <scope>NUCLEOTIDE SEQUENCE [LARGE SCALE GENOMIC DNA]</scope>
    <source>
        <strain evidence="3">cv. Fuchu</strain>
    </source>
</reference>
<accession>A0A7J0G6Q4</accession>
<protein>
    <submittedName>
        <fullName evidence="2">Uncharacterized protein</fullName>
    </submittedName>
</protein>
<keyword evidence="1" id="KW-0812">Transmembrane</keyword>
<sequence length="69" mass="7376">MVVVVVVLEGSVGGRVNGGGGVSGMGVGTWWWGYGGSGRVVVMVMVSWSSRRGWLSRPATRPMRIKRLN</sequence>
<dbReference type="AlphaFoldDB" id="A0A7J0G6Q4"/>
<feature type="transmembrane region" description="Helical" evidence="1">
    <location>
        <begin position="30"/>
        <end position="48"/>
    </location>
</feature>
<keyword evidence="1" id="KW-1133">Transmembrane helix</keyword>
<proteinExistence type="predicted"/>
<keyword evidence="3" id="KW-1185">Reference proteome</keyword>
<evidence type="ECO:0000313" key="2">
    <source>
        <dbReference type="EMBL" id="GFZ06470.1"/>
    </source>
</evidence>
<keyword evidence="1" id="KW-0472">Membrane</keyword>
<comment type="caution">
    <text evidence="2">The sequence shown here is derived from an EMBL/GenBank/DDBJ whole genome shotgun (WGS) entry which is preliminary data.</text>
</comment>